<dbReference type="SUPFAM" id="SSF53474">
    <property type="entry name" value="alpha/beta-Hydrolases"/>
    <property type="match status" value="1"/>
</dbReference>
<dbReference type="Proteomes" id="UP000199155">
    <property type="component" value="Unassembled WGS sequence"/>
</dbReference>
<accession>A0A1G8ZJW8</accession>
<keyword evidence="4" id="KW-1185">Reference proteome</keyword>
<feature type="binding site" evidence="1">
    <location>
        <position position="168"/>
    </location>
    <ligand>
        <name>substrate</name>
    </ligand>
</feature>
<dbReference type="InterPro" id="IPR029058">
    <property type="entry name" value="AB_hydrolase_fold"/>
</dbReference>
<dbReference type="InterPro" id="IPR008391">
    <property type="entry name" value="AXE1_dom"/>
</dbReference>
<organism evidence="3 4">
    <name type="scientific">Streptomyces indicus</name>
    <dbReference type="NCBI Taxonomy" id="417292"/>
    <lineage>
        <taxon>Bacteria</taxon>
        <taxon>Bacillati</taxon>
        <taxon>Actinomycetota</taxon>
        <taxon>Actinomycetes</taxon>
        <taxon>Kitasatosporales</taxon>
        <taxon>Streptomycetaceae</taxon>
        <taxon>Streptomyces</taxon>
    </lineage>
</organism>
<gene>
    <name evidence="3" type="ORF">SAMN05421806_10540</name>
</gene>
<evidence type="ECO:0000259" key="2">
    <source>
        <dbReference type="Pfam" id="PF05448"/>
    </source>
</evidence>
<evidence type="ECO:0000313" key="3">
    <source>
        <dbReference type="EMBL" id="SDK15419.1"/>
    </source>
</evidence>
<dbReference type="EMBL" id="FNFF01000005">
    <property type="protein sequence ID" value="SDK15419.1"/>
    <property type="molecule type" value="Genomic_DNA"/>
</dbReference>
<dbReference type="GO" id="GO:0052689">
    <property type="term" value="F:carboxylic ester hydrolase activity"/>
    <property type="evidence" value="ECO:0007669"/>
    <property type="project" value="TreeGrafter"/>
</dbReference>
<proteinExistence type="predicted"/>
<dbReference type="PANTHER" id="PTHR40111:SF1">
    <property type="entry name" value="CEPHALOSPORIN-C DEACETYLASE"/>
    <property type="match status" value="1"/>
</dbReference>
<dbReference type="PANTHER" id="PTHR40111">
    <property type="entry name" value="CEPHALOSPORIN-C DEACETYLASE"/>
    <property type="match status" value="1"/>
</dbReference>
<sequence length="393" mass="41562">MPPYVDVVPVPSYGDAVPVPPYADAVPVRPYADAVPSYVAGSPDLSPLLLGWLSRVMVMAASTEGARAARAFTHDFPFDPSYGRTLDDLLRIPAPEGPADFDAFWRGRYEQARAVAPRPELGPLVEERDGVRIHEVSYTSVGGVRLGGWLVLPAEGAAEHGFVIGHGYGGREAAGADVPLPLPHSAAILPCVRGMADRSLSPTVPSVAGEHVLHGIGSRETYVIGECVADLWCAASALLELVPELNTSAPRLGYRGVSFGGGLGALVLPWDDRFAAGQLTVPTFGNHPLRVTLDCAGSGAAVRRHHADHPEVLDVLAYFDAATAARKLHKPVLVAAALFDPSVPPPGQFAVHNGLAGPRDLMVCEAGHFDYEGTQAEQEQLDAATAEFFARVL</sequence>
<protein>
    <submittedName>
        <fullName evidence="3">Cephalosporin-C deacetylase</fullName>
    </submittedName>
</protein>
<dbReference type="STRING" id="417292.SAMN05421806_10540"/>
<dbReference type="GO" id="GO:0005976">
    <property type="term" value="P:polysaccharide metabolic process"/>
    <property type="evidence" value="ECO:0007669"/>
    <property type="project" value="TreeGrafter"/>
</dbReference>
<dbReference type="InterPro" id="IPR039069">
    <property type="entry name" value="CE7"/>
</dbReference>
<dbReference type="AlphaFoldDB" id="A0A1G8ZJW8"/>
<evidence type="ECO:0000256" key="1">
    <source>
        <dbReference type="PIRSR" id="PIRSR639069-2"/>
    </source>
</evidence>
<name>A0A1G8ZJW8_9ACTN</name>
<feature type="domain" description="Acetyl xylan esterase" evidence="2">
    <location>
        <begin position="95"/>
        <end position="375"/>
    </location>
</feature>
<dbReference type="Gene3D" id="3.40.50.1820">
    <property type="entry name" value="alpha/beta hydrolase"/>
    <property type="match status" value="1"/>
</dbReference>
<reference evidence="3 4" key="1">
    <citation type="submission" date="2016-10" db="EMBL/GenBank/DDBJ databases">
        <authorList>
            <person name="de Groot N.N."/>
        </authorList>
    </citation>
    <scope>NUCLEOTIDE SEQUENCE [LARGE SCALE GENOMIC DNA]</scope>
    <source>
        <strain evidence="3 4">CGMCC 4.5727</strain>
    </source>
</reference>
<dbReference type="Pfam" id="PF05448">
    <property type="entry name" value="AXE1"/>
    <property type="match status" value="1"/>
</dbReference>
<evidence type="ECO:0000313" key="4">
    <source>
        <dbReference type="Proteomes" id="UP000199155"/>
    </source>
</evidence>